<keyword evidence="2" id="KW-1185">Reference proteome</keyword>
<dbReference type="EMBL" id="JBBWUH010000016">
    <property type="protein sequence ID" value="KAK8151759.1"/>
    <property type="molecule type" value="Genomic_DNA"/>
</dbReference>
<sequence>MSRSRSRNAPGDLEVQPLQLNLGNSTLGQQWIAPTNLAMLSPESFMIYNNLAFLASRQDEMAKTLNIIASYLISPAARSAATTASTQAARREKLQRYKVMTSDRFRPTVESLVVAWEGIGKKFMWQNRGSKPTERSKEFCDFYVARLKDEGVASEDNAALVAVMESVEESSHSKFYMFIAKTYRFKSNIRNDQDTLALPKFTEFFAQEGWPHLAVDQLQAFRQDYKRDPMAEDFRAAYISALGADRQDDDDDTQDHPSINFI</sequence>
<accession>A0ABR1XF76</accession>
<gene>
    <name evidence="1" type="ORF">IWX90DRAFT_490758</name>
</gene>
<protein>
    <submittedName>
        <fullName evidence="1">Uncharacterized protein</fullName>
    </submittedName>
</protein>
<organism evidence="1 2">
    <name type="scientific">Phyllosticta citrichinensis</name>
    <dbReference type="NCBI Taxonomy" id="1130410"/>
    <lineage>
        <taxon>Eukaryota</taxon>
        <taxon>Fungi</taxon>
        <taxon>Dikarya</taxon>
        <taxon>Ascomycota</taxon>
        <taxon>Pezizomycotina</taxon>
        <taxon>Dothideomycetes</taxon>
        <taxon>Dothideomycetes incertae sedis</taxon>
        <taxon>Botryosphaeriales</taxon>
        <taxon>Phyllostictaceae</taxon>
        <taxon>Phyllosticta</taxon>
    </lineage>
</organism>
<proteinExistence type="predicted"/>
<comment type="caution">
    <text evidence="1">The sequence shown here is derived from an EMBL/GenBank/DDBJ whole genome shotgun (WGS) entry which is preliminary data.</text>
</comment>
<dbReference type="Proteomes" id="UP001456524">
    <property type="component" value="Unassembled WGS sequence"/>
</dbReference>
<reference evidence="1 2" key="1">
    <citation type="journal article" date="2022" name="G3 (Bethesda)">
        <title>Enemy or ally: a genomic approach to elucidate the lifestyle of Phyllosticta citrichinaensis.</title>
        <authorList>
            <person name="Buijs V.A."/>
            <person name="Groenewald J.Z."/>
            <person name="Haridas S."/>
            <person name="LaButti K.M."/>
            <person name="Lipzen A."/>
            <person name="Martin F.M."/>
            <person name="Barry K."/>
            <person name="Grigoriev I.V."/>
            <person name="Crous P.W."/>
            <person name="Seidl M.F."/>
        </authorList>
    </citation>
    <scope>NUCLEOTIDE SEQUENCE [LARGE SCALE GENOMIC DNA]</scope>
    <source>
        <strain evidence="1 2">CBS 129764</strain>
    </source>
</reference>
<evidence type="ECO:0000313" key="2">
    <source>
        <dbReference type="Proteomes" id="UP001456524"/>
    </source>
</evidence>
<evidence type="ECO:0000313" key="1">
    <source>
        <dbReference type="EMBL" id="KAK8151759.1"/>
    </source>
</evidence>
<name>A0ABR1XF76_9PEZI</name>